<reference evidence="5" key="1">
    <citation type="submission" date="2022-11" db="EMBL/GenBank/DDBJ databases">
        <authorList>
            <person name="Kikuchi T."/>
        </authorList>
    </citation>
    <scope>NUCLEOTIDE SEQUENCE</scope>
    <source>
        <strain evidence="5">PS1010</strain>
    </source>
</reference>
<dbReference type="CDD" id="cd02440">
    <property type="entry name" value="AdoMet_MTases"/>
    <property type="match status" value="1"/>
</dbReference>
<feature type="domain" description="Methyltransferase" evidence="4">
    <location>
        <begin position="48"/>
        <end position="161"/>
    </location>
</feature>
<evidence type="ECO:0000256" key="1">
    <source>
        <dbReference type="ARBA" id="ARBA00008361"/>
    </source>
</evidence>
<name>A0A9P1ISA9_9PELO</name>
<dbReference type="EMBL" id="CANHGI010000004">
    <property type="protein sequence ID" value="CAI5448453.1"/>
    <property type="molecule type" value="Genomic_DNA"/>
</dbReference>
<evidence type="ECO:0000259" key="4">
    <source>
        <dbReference type="Pfam" id="PF13847"/>
    </source>
</evidence>
<dbReference type="GO" id="GO:0008168">
    <property type="term" value="F:methyltransferase activity"/>
    <property type="evidence" value="ECO:0007669"/>
    <property type="project" value="UniProtKB-KW"/>
</dbReference>
<dbReference type="AlphaFoldDB" id="A0A9P1ISA9"/>
<evidence type="ECO:0000256" key="2">
    <source>
        <dbReference type="ARBA" id="ARBA00022603"/>
    </source>
</evidence>
<evidence type="ECO:0000313" key="6">
    <source>
        <dbReference type="Proteomes" id="UP001152747"/>
    </source>
</evidence>
<dbReference type="GO" id="GO:0032259">
    <property type="term" value="P:methylation"/>
    <property type="evidence" value="ECO:0007669"/>
    <property type="project" value="UniProtKB-KW"/>
</dbReference>
<protein>
    <recommendedName>
        <fullName evidence="4">Methyltransferase domain-containing protein</fullName>
    </recommendedName>
</protein>
<keyword evidence="2" id="KW-0489">Methyltransferase</keyword>
<keyword evidence="6" id="KW-1185">Reference proteome</keyword>
<dbReference type="SUPFAM" id="SSF53335">
    <property type="entry name" value="S-adenosyl-L-methionine-dependent methyltransferases"/>
    <property type="match status" value="2"/>
</dbReference>
<dbReference type="InterPro" id="IPR051419">
    <property type="entry name" value="Lys/N-term_MeTrsfase_sf"/>
</dbReference>
<dbReference type="InterPro" id="IPR029063">
    <property type="entry name" value="SAM-dependent_MTases_sf"/>
</dbReference>
<accession>A0A9P1ISA9</accession>
<dbReference type="Gene3D" id="3.40.50.150">
    <property type="entry name" value="Vaccinia Virus protein VP39"/>
    <property type="match status" value="2"/>
</dbReference>
<proteinExistence type="inferred from homology"/>
<comment type="similarity">
    <text evidence="1">Belongs to the methyltransferase superfamily.</text>
</comment>
<dbReference type="PANTHER" id="PTHR12176:SF59">
    <property type="entry name" value="METHYLTRANSFERASE DOMAIN-CONTAINING PROTEIN-RELATED"/>
    <property type="match status" value="1"/>
</dbReference>
<evidence type="ECO:0000256" key="3">
    <source>
        <dbReference type="ARBA" id="ARBA00022679"/>
    </source>
</evidence>
<gene>
    <name evidence="5" type="ORF">CAMP_LOCUS11090</name>
</gene>
<evidence type="ECO:0000313" key="5">
    <source>
        <dbReference type="EMBL" id="CAI5448453.1"/>
    </source>
</evidence>
<dbReference type="PANTHER" id="PTHR12176">
    <property type="entry name" value="SAM-DEPENDENT METHYLTRANSFERASE SUPERFAMILY PROTEIN"/>
    <property type="match status" value="1"/>
</dbReference>
<sequence length="663" mass="75215">MSLLPQSASGFTDPEYWKKFFASRKTPFEWYGDFNTLQDAIEKYMKVSETILQIGCGSSELATQLYDNGYRNVHSIDVDQNVITKQLQKNKSRSTLTFEKADATNLPLKDESFPVVIDKGTYDALLPPNSTAENQETVRKMFNEVNRVLTCGGRYIIVTLAQDHLIDFWLKYFVPTNQYILRVIKIENRSCGFQMPVFVLVANKMNAKMPRALPIQLQRSGSKKCANVTEQELKEGILAEQEMSQFISLCSSHLEEEVSIQFNGADPDLGPKYRIYVIDNFKTAVCSTYGGFIVPIGRECEWTFVTTKGRYSLREQCELDRIAIILLNLKHEYGTMSEIQDEIGHFLTQLDRRDEDKRTRIDILSVGEENSKVVIATGESMYNGKWSVEEVLLPCGNLSRRLVFLNVLNLIQSEVYMKPMPNNEEERYVDLNNLVCDFHVMMLAGLALHPREPLCVPDIQMRMAVLGLGGGLLTAYLSKNFPKSLTTGIELDPAVVSLAIDHFAFPHTANNIDVKTMNALTFVKDIAERDLEEEKYDAIFVDVADNQDRAMHCPPPAFLTEQALTNMRNSLKKDGMVLINLVTRDNDISYQVKQNVAQYFKYVSVIGAEVDVNEVLICQNTLPARKRTPVDLSNRIRRDITGKKQLKSAILRLNPNNVTSLRG</sequence>
<organism evidence="5 6">
    <name type="scientific">Caenorhabditis angaria</name>
    <dbReference type="NCBI Taxonomy" id="860376"/>
    <lineage>
        <taxon>Eukaryota</taxon>
        <taxon>Metazoa</taxon>
        <taxon>Ecdysozoa</taxon>
        <taxon>Nematoda</taxon>
        <taxon>Chromadorea</taxon>
        <taxon>Rhabditida</taxon>
        <taxon>Rhabditina</taxon>
        <taxon>Rhabditomorpha</taxon>
        <taxon>Rhabditoidea</taxon>
        <taxon>Rhabditidae</taxon>
        <taxon>Peloderinae</taxon>
        <taxon>Caenorhabditis</taxon>
    </lineage>
</organism>
<dbReference type="Pfam" id="PF13847">
    <property type="entry name" value="Methyltransf_31"/>
    <property type="match status" value="1"/>
</dbReference>
<comment type="caution">
    <text evidence="5">The sequence shown here is derived from an EMBL/GenBank/DDBJ whole genome shotgun (WGS) entry which is preliminary data.</text>
</comment>
<dbReference type="OrthoDB" id="411785at2759"/>
<dbReference type="Proteomes" id="UP001152747">
    <property type="component" value="Unassembled WGS sequence"/>
</dbReference>
<keyword evidence="3" id="KW-0808">Transferase</keyword>
<dbReference type="InterPro" id="IPR025714">
    <property type="entry name" value="Methyltranfer_dom"/>
</dbReference>